<reference evidence="1" key="2">
    <citation type="journal article" date="2015" name="Data Brief">
        <title>Shoot transcriptome of the giant reed, Arundo donax.</title>
        <authorList>
            <person name="Barrero R.A."/>
            <person name="Guerrero F.D."/>
            <person name="Moolhuijzen P."/>
            <person name="Goolsby J.A."/>
            <person name="Tidwell J."/>
            <person name="Bellgard S.E."/>
            <person name="Bellgard M.I."/>
        </authorList>
    </citation>
    <scope>NUCLEOTIDE SEQUENCE</scope>
    <source>
        <tissue evidence="1">Shoot tissue taken approximately 20 cm above the soil surface</tissue>
    </source>
</reference>
<organism evidence="1">
    <name type="scientific">Arundo donax</name>
    <name type="common">Giant reed</name>
    <name type="synonym">Donax arundinaceus</name>
    <dbReference type="NCBI Taxonomy" id="35708"/>
    <lineage>
        <taxon>Eukaryota</taxon>
        <taxon>Viridiplantae</taxon>
        <taxon>Streptophyta</taxon>
        <taxon>Embryophyta</taxon>
        <taxon>Tracheophyta</taxon>
        <taxon>Spermatophyta</taxon>
        <taxon>Magnoliopsida</taxon>
        <taxon>Liliopsida</taxon>
        <taxon>Poales</taxon>
        <taxon>Poaceae</taxon>
        <taxon>PACMAD clade</taxon>
        <taxon>Arundinoideae</taxon>
        <taxon>Arundineae</taxon>
        <taxon>Arundo</taxon>
    </lineage>
</organism>
<dbReference type="EMBL" id="GBRH01232809">
    <property type="protein sequence ID" value="JAD65086.1"/>
    <property type="molecule type" value="Transcribed_RNA"/>
</dbReference>
<protein>
    <submittedName>
        <fullName evidence="1">Uncharacterized protein</fullName>
    </submittedName>
</protein>
<name>A0A0A9BNZ7_ARUDO</name>
<sequence>MYALPQFCTITKAEGTLKN</sequence>
<dbReference type="AlphaFoldDB" id="A0A0A9BNZ7"/>
<evidence type="ECO:0000313" key="1">
    <source>
        <dbReference type="EMBL" id="JAD65086.1"/>
    </source>
</evidence>
<proteinExistence type="predicted"/>
<reference evidence="1" key="1">
    <citation type="submission" date="2014-09" db="EMBL/GenBank/DDBJ databases">
        <authorList>
            <person name="Magalhaes I.L.F."/>
            <person name="Oliveira U."/>
            <person name="Santos F.R."/>
            <person name="Vidigal T.H.D.A."/>
            <person name="Brescovit A.D."/>
            <person name="Santos A.J."/>
        </authorList>
    </citation>
    <scope>NUCLEOTIDE SEQUENCE</scope>
    <source>
        <tissue evidence="1">Shoot tissue taken approximately 20 cm above the soil surface</tissue>
    </source>
</reference>
<accession>A0A0A9BNZ7</accession>